<protein>
    <submittedName>
        <fullName evidence="2">Cupin domain-containing protein</fullName>
    </submittedName>
</protein>
<gene>
    <name evidence="2" type="ORF">OKJ99_27610</name>
</gene>
<organism evidence="2 3">
    <name type="scientific">Streptomyces endophyticus</name>
    <dbReference type="NCBI Taxonomy" id="714166"/>
    <lineage>
        <taxon>Bacteria</taxon>
        <taxon>Bacillati</taxon>
        <taxon>Actinomycetota</taxon>
        <taxon>Actinomycetes</taxon>
        <taxon>Kitasatosporales</taxon>
        <taxon>Streptomycetaceae</taxon>
        <taxon>Streptomyces</taxon>
    </lineage>
</organism>
<dbReference type="Gene3D" id="2.60.120.10">
    <property type="entry name" value="Jelly Rolls"/>
    <property type="match status" value="1"/>
</dbReference>
<feature type="domain" description="(S)-ureidoglycine aminohydrolase cupin" evidence="1">
    <location>
        <begin position="48"/>
        <end position="119"/>
    </location>
</feature>
<dbReference type="InterPro" id="IPR014710">
    <property type="entry name" value="RmlC-like_jellyroll"/>
</dbReference>
<evidence type="ECO:0000313" key="3">
    <source>
        <dbReference type="Proteomes" id="UP001354931"/>
    </source>
</evidence>
<dbReference type="Pfam" id="PF05899">
    <property type="entry name" value="Cupin_3"/>
    <property type="match status" value="1"/>
</dbReference>
<dbReference type="SUPFAM" id="SSF51182">
    <property type="entry name" value="RmlC-like cupins"/>
    <property type="match status" value="1"/>
</dbReference>
<comment type="caution">
    <text evidence="2">The sequence shown here is derived from an EMBL/GenBank/DDBJ whole genome shotgun (WGS) entry which is preliminary data.</text>
</comment>
<evidence type="ECO:0000259" key="1">
    <source>
        <dbReference type="Pfam" id="PF05899"/>
    </source>
</evidence>
<proteinExistence type="predicted"/>
<keyword evidence="3" id="KW-1185">Reference proteome</keyword>
<dbReference type="EMBL" id="JAOZYC010000144">
    <property type="protein sequence ID" value="MEB8341277.1"/>
    <property type="molecule type" value="Genomic_DNA"/>
</dbReference>
<dbReference type="PANTHER" id="PTHR40943:SF1">
    <property type="entry name" value="CYTOPLASMIC PROTEIN"/>
    <property type="match status" value="1"/>
</dbReference>
<reference evidence="2 3" key="1">
    <citation type="submission" date="2022-10" db="EMBL/GenBank/DDBJ databases">
        <authorList>
            <person name="Xie J."/>
            <person name="Shen N."/>
        </authorList>
    </citation>
    <scope>NUCLEOTIDE SEQUENCE [LARGE SCALE GENOMIC DNA]</scope>
    <source>
        <strain evidence="2 3">YIM65594</strain>
    </source>
</reference>
<evidence type="ECO:0000313" key="2">
    <source>
        <dbReference type="EMBL" id="MEB8341277.1"/>
    </source>
</evidence>
<dbReference type="InterPro" id="IPR008579">
    <property type="entry name" value="UGlyAH_Cupin_dom"/>
</dbReference>
<sequence length="124" mass="13119">MTTNDRPAAALGSFAVRVPDVDLEPEPLDPAQVVSGAPEVTGKVLWESADGKQLRGIWQITPGVVTDTEANELFVVVSGRATVAVEGGESLELGPGTAAVLREGDRTTWTVHETLRKAYHITLG</sequence>
<dbReference type="PANTHER" id="PTHR40943">
    <property type="entry name" value="CYTOPLASMIC PROTEIN-RELATED"/>
    <property type="match status" value="1"/>
</dbReference>
<name>A0ABU6FEP2_9ACTN</name>
<dbReference type="InterPro" id="IPR011051">
    <property type="entry name" value="RmlC_Cupin_sf"/>
</dbReference>
<dbReference type="Proteomes" id="UP001354931">
    <property type="component" value="Unassembled WGS sequence"/>
</dbReference>
<dbReference type="RefSeq" id="WP_326020339.1">
    <property type="nucleotide sequence ID" value="NZ_JAOZYC010000144.1"/>
</dbReference>
<accession>A0ABU6FEP2</accession>